<evidence type="ECO:0000313" key="5">
    <source>
        <dbReference type="Proteomes" id="UP000717696"/>
    </source>
</evidence>
<organism evidence="4 5">
    <name type="scientific">Dactylonectria estremocensis</name>
    <dbReference type="NCBI Taxonomy" id="1079267"/>
    <lineage>
        <taxon>Eukaryota</taxon>
        <taxon>Fungi</taxon>
        <taxon>Dikarya</taxon>
        <taxon>Ascomycota</taxon>
        <taxon>Pezizomycotina</taxon>
        <taxon>Sordariomycetes</taxon>
        <taxon>Hypocreomycetidae</taxon>
        <taxon>Hypocreales</taxon>
        <taxon>Nectriaceae</taxon>
        <taxon>Dactylonectria</taxon>
    </lineage>
</organism>
<keyword evidence="5" id="KW-1185">Reference proteome</keyword>
<comment type="caution">
    <text evidence="4">The sequence shown here is derived from an EMBL/GenBank/DDBJ whole genome shotgun (WGS) entry which is preliminary data.</text>
</comment>
<feature type="compositionally biased region" description="Low complexity" evidence="1">
    <location>
        <begin position="143"/>
        <end position="154"/>
    </location>
</feature>
<feature type="compositionally biased region" description="Polar residues" evidence="1">
    <location>
        <begin position="36"/>
        <end position="69"/>
    </location>
</feature>
<keyword evidence="2" id="KW-1133">Transmembrane helix</keyword>
<reference evidence="4" key="1">
    <citation type="journal article" date="2021" name="Nat. Commun.">
        <title>Genetic determinants of endophytism in the Arabidopsis root mycobiome.</title>
        <authorList>
            <person name="Mesny F."/>
            <person name="Miyauchi S."/>
            <person name="Thiergart T."/>
            <person name="Pickel B."/>
            <person name="Atanasova L."/>
            <person name="Karlsson M."/>
            <person name="Huettel B."/>
            <person name="Barry K.W."/>
            <person name="Haridas S."/>
            <person name="Chen C."/>
            <person name="Bauer D."/>
            <person name="Andreopoulos W."/>
            <person name="Pangilinan J."/>
            <person name="LaButti K."/>
            <person name="Riley R."/>
            <person name="Lipzen A."/>
            <person name="Clum A."/>
            <person name="Drula E."/>
            <person name="Henrissat B."/>
            <person name="Kohler A."/>
            <person name="Grigoriev I.V."/>
            <person name="Martin F.M."/>
            <person name="Hacquard S."/>
        </authorList>
    </citation>
    <scope>NUCLEOTIDE SEQUENCE</scope>
    <source>
        <strain evidence="4">MPI-CAGE-AT-0021</strain>
    </source>
</reference>
<gene>
    <name evidence="4" type="ORF">B0J13DRAFT_107462</name>
</gene>
<feature type="transmembrane region" description="Helical" evidence="2">
    <location>
        <begin position="392"/>
        <end position="416"/>
    </location>
</feature>
<name>A0A9P9IQQ2_9HYPO</name>
<sequence>MVEYRDLASSPLFRDGVHISATDTPTKFKKRRRTLGSESSPIAPPSQNSSPVGGQHHQSPAQLKPQNTKRYSESVLLESDVEDTSTVSQPSFLQTETNDKHADSIPDDEPSLLNTPPPTRKNRETTPVTSPLFADIRSPGEEAAATPSPARSRSGTPSKSVPITLSSQIDDRIVECLKKPLKNKKALEIGGNYIFRVILNENDCREIVKIGKTKRTRSTRAQGIQYKCQHDKIEPAHDAEYQNIARCKMIEKLSQEELLPFQHKFKCNCGVDHQEYFNVTPEVALEVVQRWRCFCQKLPWGADEKLTPFWEKRLDTMAQCGENETIHDYEARAKRWKKFASPSRLEYFIHDVHDWYSKLSPWWWQIATFVNSLCLVVSTWNTQFSPMAVFNVAIIACLIATPQLGLTTPVIFIAGWRRYDPISTTPRSTPRRTKLGKKRALGKVSVEVGKVDESGNAHIGGTSRWGFIGRA</sequence>
<protein>
    <recommendedName>
        <fullName evidence="3">Bacteriophage T5 Orf172 DNA-binding domain-containing protein</fullName>
    </recommendedName>
</protein>
<dbReference type="EMBL" id="JAGMUU010000019">
    <property type="protein sequence ID" value="KAH7131628.1"/>
    <property type="molecule type" value="Genomic_DNA"/>
</dbReference>
<feature type="domain" description="Bacteriophage T5 Orf172 DNA-binding" evidence="3">
    <location>
        <begin position="193"/>
        <end position="292"/>
    </location>
</feature>
<keyword evidence="2" id="KW-0472">Membrane</keyword>
<dbReference type="OrthoDB" id="5072887at2759"/>
<feature type="compositionally biased region" description="Polar residues" evidence="1">
    <location>
        <begin position="155"/>
        <end position="164"/>
    </location>
</feature>
<keyword evidence="2" id="KW-0812">Transmembrane</keyword>
<dbReference type="AlphaFoldDB" id="A0A9P9IQQ2"/>
<feature type="compositionally biased region" description="Polar residues" evidence="1">
    <location>
        <begin position="84"/>
        <end position="96"/>
    </location>
</feature>
<feature type="region of interest" description="Disordered" evidence="1">
    <location>
        <begin position="22"/>
        <end position="164"/>
    </location>
</feature>
<dbReference type="Pfam" id="PF10544">
    <property type="entry name" value="T5orf172"/>
    <property type="match status" value="1"/>
</dbReference>
<evidence type="ECO:0000256" key="1">
    <source>
        <dbReference type="SAM" id="MobiDB-lite"/>
    </source>
</evidence>
<evidence type="ECO:0000313" key="4">
    <source>
        <dbReference type="EMBL" id="KAH7131628.1"/>
    </source>
</evidence>
<evidence type="ECO:0000256" key="2">
    <source>
        <dbReference type="SAM" id="Phobius"/>
    </source>
</evidence>
<accession>A0A9P9IQQ2</accession>
<proteinExistence type="predicted"/>
<evidence type="ECO:0000259" key="3">
    <source>
        <dbReference type="Pfam" id="PF10544"/>
    </source>
</evidence>
<dbReference type="Proteomes" id="UP000717696">
    <property type="component" value="Unassembled WGS sequence"/>
</dbReference>
<dbReference type="InterPro" id="IPR018306">
    <property type="entry name" value="Phage_T5_Orf172_DNA-bd"/>
</dbReference>